<dbReference type="PANTHER" id="PTHR43133">
    <property type="entry name" value="RNA POLYMERASE ECF-TYPE SIGMA FACTO"/>
    <property type="match status" value="1"/>
</dbReference>
<dbReference type="AlphaFoldDB" id="A0AAW4L654"/>
<dbReference type="Gene3D" id="1.10.1740.10">
    <property type="match status" value="1"/>
</dbReference>
<protein>
    <submittedName>
        <fullName evidence="7">Sigma-70 family RNA polymerase sigma factor</fullName>
    </submittedName>
</protein>
<dbReference type="NCBIfam" id="TIGR02937">
    <property type="entry name" value="sigma70-ECF"/>
    <property type="match status" value="1"/>
</dbReference>
<sequence>MNDDKVIEHFKNADTSVFAELVLKYQDRIYNLCRYMLENPQDAEDAAQDTFIKAYQGLKNYSPTASFYTWLYRIAVNTCIDHKRKFSLQSLFFSDNKDNHIERFPSQAPTPESAYATKQSMHALQAALNNLSAKLRVVVVLNELEGLSYEEIAEILDVSIGTVKSRISRAREDLQKNMKKVRNK</sequence>
<dbReference type="InterPro" id="IPR014284">
    <property type="entry name" value="RNA_pol_sigma-70_dom"/>
</dbReference>
<dbReference type="Pfam" id="PF04542">
    <property type="entry name" value="Sigma70_r2"/>
    <property type="match status" value="1"/>
</dbReference>
<dbReference type="GO" id="GO:0016987">
    <property type="term" value="F:sigma factor activity"/>
    <property type="evidence" value="ECO:0007669"/>
    <property type="project" value="UniProtKB-KW"/>
</dbReference>
<dbReference type="GO" id="GO:0003677">
    <property type="term" value="F:DNA binding"/>
    <property type="evidence" value="ECO:0007669"/>
    <property type="project" value="InterPro"/>
</dbReference>
<dbReference type="CDD" id="cd06171">
    <property type="entry name" value="Sigma70_r4"/>
    <property type="match status" value="1"/>
</dbReference>
<dbReference type="EMBL" id="JAHCVJ010000012">
    <property type="protein sequence ID" value="MBT0666481.1"/>
    <property type="molecule type" value="Genomic_DNA"/>
</dbReference>
<feature type="domain" description="RNA polymerase sigma-70 region 2" evidence="5">
    <location>
        <begin position="21"/>
        <end position="85"/>
    </location>
</feature>
<dbReference type="InterPro" id="IPR007627">
    <property type="entry name" value="RNA_pol_sigma70_r2"/>
</dbReference>
<dbReference type="SUPFAM" id="SSF88659">
    <property type="entry name" value="Sigma3 and sigma4 domains of RNA polymerase sigma factors"/>
    <property type="match status" value="1"/>
</dbReference>
<evidence type="ECO:0000259" key="6">
    <source>
        <dbReference type="Pfam" id="PF08281"/>
    </source>
</evidence>
<accession>A0AAW4L654</accession>
<dbReference type="RefSeq" id="WP_214173251.1">
    <property type="nucleotide sequence ID" value="NZ_JAHCVJ010000012.1"/>
</dbReference>
<keyword evidence="2" id="KW-0805">Transcription regulation</keyword>
<dbReference type="GO" id="GO:0006352">
    <property type="term" value="P:DNA-templated transcription initiation"/>
    <property type="evidence" value="ECO:0007669"/>
    <property type="project" value="InterPro"/>
</dbReference>
<evidence type="ECO:0000313" key="7">
    <source>
        <dbReference type="EMBL" id="MBT0666481.1"/>
    </source>
</evidence>
<reference evidence="7 8" key="1">
    <citation type="submission" date="2021-05" db="EMBL/GenBank/DDBJ databases">
        <title>The draft genome of Geobacter pelophilus DSM 12255.</title>
        <authorList>
            <person name="Xu Z."/>
            <person name="Masuda Y."/>
            <person name="Itoh H."/>
            <person name="Senoo K."/>
        </authorList>
    </citation>
    <scope>NUCLEOTIDE SEQUENCE [LARGE SCALE GENOMIC DNA]</scope>
    <source>
        <strain evidence="7 8">DSM 12255</strain>
    </source>
</reference>
<dbReference type="PANTHER" id="PTHR43133:SF51">
    <property type="entry name" value="RNA POLYMERASE SIGMA FACTOR"/>
    <property type="match status" value="1"/>
</dbReference>
<keyword evidence="8" id="KW-1185">Reference proteome</keyword>
<dbReference type="Pfam" id="PF08281">
    <property type="entry name" value="Sigma70_r4_2"/>
    <property type="match status" value="1"/>
</dbReference>
<evidence type="ECO:0000256" key="3">
    <source>
        <dbReference type="ARBA" id="ARBA00023082"/>
    </source>
</evidence>
<evidence type="ECO:0000256" key="1">
    <source>
        <dbReference type="ARBA" id="ARBA00010641"/>
    </source>
</evidence>
<evidence type="ECO:0000256" key="4">
    <source>
        <dbReference type="ARBA" id="ARBA00023163"/>
    </source>
</evidence>
<comment type="caution">
    <text evidence="7">The sequence shown here is derived from an EMBL/GenBank/DDBJ whole genome shotgun (WGS) entry which is preliminary data.</text>
</comment>
<dbReference type="Proteomes" id="UP000811899">
    <property type="component" value="Unassembled WGS sequence"/>
</dbReference>
<dbReference type="InterPro" id="IPR036388">
    <property type="entry name" value="WH-like_DNA-bd_sf"/>
</dbReference>
<organism evidence="7 8">
    <name type="scientific">Geoanaerobacter pelophilus</name>
    <dbReference type="NCBI Taxonomy" id="60036"/>
    <lineage>
        <taxon>Bacteria</taxon>
        <taxon>Pseudomonadati</taxon>
        <taxon>Thermodesulfobacteriota</taxon>
        <taxon>Desulfuromonadia</taxon>
        <taxon>Geobacterales</taxon>
        <taxon>Geobacteraceae</taxon>
        <taxon>Geoanaerobacter</taxon>
    </lineage>
</organism>
<dbReference type="Gene3D" id="1.10.10.10">
    <property type="entry name" value="Winged helix-like DNA-binding domain superfamily/Winged helix DNA-binding domain"/>
    <property type="match status" value="1"/>
</dbReference>
<dbReference type="SUPFAM" id="SSF88946">
    <property type="entry name" value="Sigma2 domain of RNA polymerase sigma factors"/>
    <property type="match status" value="1"/>
</dbReference>
<evidence type="ECO:0000313" key="8">
    <source>
        <dbReference type="Proteomes" id="UP000811899"/>
    </source>
</evidence>
<dbReference type="InterPro" id="IPR013249">
    <property type="entry name" value="RNA_pol_sigma70_r4_t2"/>
</dbReference>
<dbReference type="InterPro" id="IPR013325">
    <property type="entry name" value="RNA_pol_sigma_r2"/>
</dbReference>
<keyword evidence="3" id="KW-0731">Sigma factor</keyword>
<feature type="domain" description="RNA polymerase sigma factor 70 region 4 type 2" evidence="6">
    <location>
        <begin position="123"/>
        <end position="174"/>
    </location>
</feature>
<keyword evidence="4" id="KW-0804">Transcription</keyword>
<dbReference type="InterPro" id="IPR013324">
    <property type="entry name" value="RNA_pol_sigma_r3/r4-like"/>
</dbReference>
<dbReference type="InterPro" id="IPR039425">
    <property type="entry name" value="RNA_pol_sigma-70-like"/>
</dbReference>
<proteinExistence type="inferred from homology"/>
<gene>
    <name evidence="7" type="ORF">KI809_19405</name>
</gene>
<evidence type="ECO:0000256" key="2">
    <source>
        <dbReference type="ARBA" id="ARBA00023015"/>
    </source>
</evidence>
<evidence type="ECO:0000259" key="5">
    <source>
        <dbReference type="Pfam" id="PF04542"/>
    </source>
</evidence>
<comment type="similarity">
    <text evidence="1">Belongs to the sigma-70 factor family. ECF subfamily.</text>
</comment>
<name>A0AAW4L654_9BACT</name>